<evidence type="ECO:0000256" key="1">
    <source>
        <dbReference type="SAM" id="Phobius"/>
    </source>
</evidence>
<reference evidence="2" key="1">
    <citation type="journal article" date="2014" name="Genome Announc.">
        <title>Draft Genome Sequences of Marine Flavobacterium Nonlabens Strains NR17, NR24, NR27, NR32, NR33, and Ara13.</title>
        <authorList>
            <person name="Nakanishi M."/>
            <person name="Meirelles P."/>
            <person name="Suzuki R."/>
            <person name="Takatani N."/>
            <person name="Mino S."/>
            <person name="Suda W."/>
            <person name="Oshima K."/>
            <person name="Hattori M."/>
            <person name="Ohkuma M."/>
            <person name="Hosokawa M."/>
            <person name="Miyashita K."/>
            <person name="Thompson F.L."/>
            <person name="Niwa A."/>
            <person name="Sawabe T."/>
            <person name="Sawabe T."/>
        </authorList>
    </citation>
    <scope>NUCLEOTIDE SEQUENCE [LARGE SCALE GENOMIC DNA]</scope>
    <source>
        <strain evidence="2">JCM 19294</strain>
    </source>
</reference>
<keyword evidence="1" id="KW-0812">Transmembrane</keyword>
<gene>
    <name evidence="2" type="ORF">JCM19294_1402</name>
</gene>
<organism evidence="2 3">
    <name type="scientific">Nonlabens tegetincola</name>
    <dbReference type="NCBI Taxonomy" id="323273"/>
    <lineage>
        <taxon>Bacteria</taxon>
        <taxon>Pseudomonadati</taxon>
        <taxon>Bacteroidota</taxon>
        <taxon>Flavobacteriia</taxon>
        <taxon>Flavobacteriales</taxon>
        <taxon>Flavobacteriaceae</taxon>
        <taxon>Nonlabens</taxon>
    </lineage>
</organism>
<keyword evidence="1" id="KW-1133">Transmembrane helix</keyword>
<protein>
    <submittedName>
        <fullName evidence="2">Uncharacterized protein</fullName>
    </submittedName>
</protein>
<proteinExistence type="predicted"/>
<dbReference type="Proteomes" id="UP000029221">
    <property type="component" value="Unassembled WGS sequence"/>
</dbReference>
<dbReference type="EMBL" id="BBML01000005">
    <property type="protein sequence ID" value="GAK97356.1"/>
    <property type="molecule type" value="Genomic_DNA"/>
</dbReference>
<feature type="transmembrane region" description="Helical" evidence="1">
    <location>
        <begin position="107"/>
        <end position="133"/>
    </location>
</feature>
<evidence type="ECO:0000313" key="3">
    <source>
        <dbReference type="Proteomes" id="UP000029221"/>
    </source>
</evidence>
<comment type="caution">
    <text evidence="2">The sequence shown here is derived from an EMBL/GenBank/DDBJ whole genome shotgun (WGS) entry which is preliminary data.</text>
</comment>
<name>A0A090QPD0_9FLAO</name>
<accession>A0A090QPD0</accession>
<dbReference type="SUPFAM" id="SSF103473">
    <property type="entry name" value="MFS general substrate transporter"/>
    <property type="match status" value="1"/>
</dbReference>
<dbReference type="STRING" id="319236.BST91_02020"/>
<evidence type="ECO:0000313" key="2">
    <source>
        <dbReference type="EMBL" id="GAK97356.1"/>
    </source>
</evidence>
<dbReference type="RefSeq" id="WP_052510366.1">
    <property type="nucleotide sequence ID" value="NZ_BBML01000005.1"/>
</dbReference>
<keyword evidence="1" id="KW-0472">Membrane</keyword>
<feature type="transmembrane region" description="Helical" evidence="1">
    <location>
        <begin position="74"/>
        <end position="95"/>
    </location>
</feature>
<feature type="transmembrane region" description="Helical" evidence="1">
    <location>
        <begin position="29"/>
        <end position="54"/>
    </location>
</feature>
<dbReference type="InterPro" id="IPR036259">
    <property type="entry name" value="MFS_trans_sf"/>
</dbReference>
<dbReference type="AlphaFoldDB" id="A0A090QPD0"/>
<dbReference type="eggNOG" id="ENOG50304AP">
    <property type="taxonomic scope" value="Bacteria"/>
</dbReference>
<sequence length="147" mass="16240">MHQSGTQTAHGSNQPQNYRSSQQHDQVNLFSTLFLVKGILNLLLSLLFLIYIGLGSFMTFIPIENQETPFNPGIIFTVVGIIGLIICIVFGILTIKASNNLKKRKGYTFIIVMAVLNALTGVLGILLCVFTIIEISKPHIKTTFEDS</sequence>
<keyword evidence="3" id="KW-1185">Reference proteome</keyword>